<evidence type="ECO:0000256" key="5">
    <source>
        <dbReference type="SAM" id="MobiDB-lite"/>
    </source>
</evidence>
<proteinExistence type="predicted"/>
<feature type="coiled-coil region" evidence="4">
    <location>
        <begin position="198"/>
        <end position="225"/>
    </location>
</feature>
<name>A0AAQ3TA03_PASNO</name>
<evidence type="ECO:0000256" key="3">
    <source>
        <dbReference type="PROSITE-ProRule" id="PRU00649"/>
    </source>
</evidence>
<reference evidence="7 8" key="1">
    <citation type="submission" date="2024-02" db="EMBL/GenBank/DDBJ databases">
        <title>High-quality chromosome-scale genome assembly of Pensacola bahiagrass (Paspalum notatum Flugge var. saurae).</title>
        <authorList>
            <person name="Vega J.M."/>
            <person name="Podio M."/>
            <person name="Orjuela J."/>
            <person name="Siena L.A."/>
            <person name="Pessino S.C."/>
            <person name="Combes M.C."/>
            <person name="Mariac C."/>
            <person name="Albertini E."/>
            <person name="Pupilli F."/>
            <person name="Ortiz J.P.A."/>
            <person name="Leblanc O."/>
        </authorList>
    </citation>
    <scope>NUCLEOTIDE SEQUENCE [LARGE SCALE GENOMIC DNA]</scope>
    <source>
        <strain evidence="7">R1</strain>
        <tissue evidence="7">Leaf</tissue>
    </source>
</reference>
<evidence type="ECO:0000256" key="2">
    <source>
        <dbReference type="ARBA" id="ARBA00023242"/>
    </source>
</evidence>
<dbReference type="InterPro" id="IPR035441">
    <property type="entry name" value="TFIIS/LEDGF_dom_sf"/>
</dbReference>
<keyword evidence="8" id="KW-1185">Reference proteome</keyword>
<dbReference type="EMBL" id="CP144748">
    <property type="protein sequence ID" value="WVZ68557.1"/>
    <property type="molecule type" value="Genomic_DNA"/>
</dbReference>
<evidence type="ECO:0000313" key="8">
    <source>
        <dbReference type="Proteomes" id="UP001341281"/>
    </source>
</evidence>
<dbReference type="PANTHER" id="PTHR47853:SF1">
    <property type="entry name" value="EXPRESSED PROTEIN"/>
    <property type="match status" value="1"/>
</dbReference>
<dbReference type="PANTHER" id="PTHR47853">
    <property type="entry name" value="EXPRESSED PROTEIN"/>
    <property type="match status" value="1"/>
</dbReference>
<protein>
    <recommendedName>
        <fullName evidence="6">TFIIS N-terminal domain-containing protein</fullName>
    </recommendedName>
</protein>
<evidence type="ECO:0000256" key="4">
    <source>
        <dbReference type="SAM" id="Coils"/>
    </source>
</evidence>
<feature type="domain" description="TFIIS N-terminal" evidence="6">
    <location>
        <begin position="19"/>
        <end position="99"/>
    </location>
</feature>
<dbReference type="Proteomes" id="UP001341281">
    <property type="component" value="Chromosome 04"/>
</dbReference>
<dbReference type="AlphaFoldDB" id="A0AAQ3TA03"/>
<evidence type="ECO:0000259" key="6">
    <source>
        <dbReference type="PROSITE" id="PS51319"/>
    </source>
</evidence>
<feature type="compositionally biased region" description="Basic and acidic residues" evidence="5">
    <location>
        <begin position="109"/>
        <end position="122"/>
    </location>
</feature>
<dbReference type="InterPro" id="IPR003617">
    <property type="entry name" value="TFIIS/CRSP70_N_sub"/>
</dbReference>
<dbReference type="Gene3D" id="1.20.930.10">
    <property type="entry name" value="Conserved domain common to transcription factors TFIIS, elongin A, CRSP70"/>
    <property type="match status" value="1"/>
</dbReference>
<evidence type="ECO:0000313" key="7">
    <source>
        <dbReference type="EMBL" id="WVZ68557.1"/>
    </source>
</evidence>
<organism evidence="7 8">
    <name type="scientific">Paspalum notatum var. saurae</name>
    <dbReference type="NCBI Taxonomy" id="547442"/>
    <lineage>
        <taxon>Eukaryota</taxon>
        <taxon>Viridiplantae</taxon>
        <taxon>Streptophyta</taxon>
        <taxon>Embryophyta</taxon>
        <taxon>Tracheophyta</taxon>
        <taxon>Spermatophyta</taxon>
        <taxon>Magnoliopsida</taxon>
        <taxon>Liliopsida</taxon>
        <taxon>Poales</taxon>
        <taxon>Poaceae</taxon>
        <taxon>PACMAD clade</taxon>
        <taxon>Panicoideae</taxon>
        <taxon>Andropogonodae</taxon>
        <taxon>Paspaleae</taxon>
        <taxon>Paspalinae</taxon>
        <taxon>Paspalum</taxon>
    </lineage>
</organism>
<keyword evidence="4" id="KW-0175">Coiled coil</keyword>
<accession>A0AAQ3TA03</accession>
<dbReference type="PROSITE" id="PS51319">
    <property type="entry name" value="TFIIS_N"/>
    <property type="match status" value="1"/>
</dbReference>
<keyword evidence="2 3" id="KW-0539">Nucleus</keyword>
<sequence length="379" mass="41458">MEAAAPGVSRDQFRRVRCDIVERLCDTSEKKESDELCQHLDRVMVESLLTLKMVPVTPAMLAKSDLVLGVRGLKKHESPRVRSLARDIVSAWRASVVDGIVKATAATEKLSKMEPHNDDEKPTPSTGKAPGPCDHLHAEEPAKIPSQPTFTKVTSRRTDLVTAVLSAKATEPAMSKKTAALVAATGAGVDHGRFSITEDKIEASRRRLRESYQEAENAKRQRKIQVIKAPAEMVKQRERKQHPIMRERSRARYASSVTSSKRASPWAFPSPFISLCTGQLGVKLVLIHKAPAINAKMRPSTTLPVDRVVIEVEAMANERNGSLQVLLVLLVTQVCLLVAMAASAVQGRPLGRGAVIPESVPFCCLYHRDCCEAATVANP</sequence>
<comment type="subcellular location">
    <subcellularLocation>
        <location evidence="1 3">Nucleus</location>
    </subcellularLocation>
</comment>
<dbReference type="SUPFAM" id="SSF47676">
    <property type="entry name" value="Conserved domain common to transcription factors TFIIS, elongin A, CRSP70"/>
    <property type="match status" value="1"/>
</dbReference>
<feature type="region of interest" description="Disordered" evidence="5">
    <location>
        <begin position="108"/>
        <end position="155"/>
    </location>
</feature>
<evidence type="ECO:0000256" key="1">
    <source>
        <dbReference type="ARBA" id="ARBA00004123"/>
    </source>
</evidence>
<dbReference type="InterPro" id="IPR017923">
    <property type="entry name" value="TFIIS_N"/>
</dbReference>
<dbReference type="SMART" id="SM00509">
    <property type="entry name" value="TFS2N"/>
    <property type="match status" value="1"/>
</dbReference>
<gene>
    <name evidence="7" type="ORF">U9M48_017485</name>
</gene>
<dbReference type="Pfam" id="PF08711">
    <property type="entry name" value="Med26"/>
    <property type="match status" value="1"/>
</dbReference>
<dbReference type="GO" id="GO:0005634">
    <property type="term" value="C:nucleus"/>
    <property type="evidence" value="ECO:0007669"/>
    <property type="project" value="UniProtKB-SubCell"/>
</dbReference>